<feature type="domain" description="CoA carboxyltransferase C-terminal" evidence="2">
    <location>
        <begin position="306"/>
        <end position="541"/>
    </location>
</feature>
<reference evidence="3" key="1">
    <citation type="submission" date="2018-05" db="EMBL/GenBank/DDBJ databases">
        <authorList>
            <person name="Lanie J.A."/>
            <person name="Ng W.-L."/>
            <person name="Kazmierczak K.M."/>
            <person name="Andrzejewski T.M."/>
            <person name="Davidsen T.M."/>
            <person name="Wayne K.J."/>
            <person name="Tettelin H."/>
            <person name="Glass J.I."/>
            <person name="Rusch D."/>
            <person name="Podicherti R."/>
            <person name="Tsui H.-C.T."/>
            <person name="Winkler M.E."/>
        </authorList>
    </citation>
    <scope>NUCLEOTIDE SEQUENCE</scope>
</reference>
<name>A0A381S3M2_9ZZZZ</name>
<dbReference type="InterPro" id="IPR045190">
    <property type="entry name" value="MCCB/AccD1-like"/>
</dbReference>
<dbReference type="AlphaFoldDB" id="A0A381S3M2"/>
<evidence type="ECO:0008006" key="4">
    <source>
        <dbReference type="Google" id="ProtNLM"/>
    </source>
</evidence>
<protein>
    <recommendedName>
        <fullName evidence="4">CoA carboxyltransferase C-terminal domain-containing protein</fullName>
    </recommendedName>
</protein>
<dbReference type="PANTHER" id="PTHR22855">
    <property type="entry name" value="ACETYL, PROPIONYL, PYRUVATE, AND GLUTACONYL CARBOXYLASE-RELATED"/>
    <property type="match status" value="1"/>
</dbReference>
<dbReference type="FunFam" id="3.90.226.10:FF:000030">
    <property type="entry name" value="Acetyl-CoA carboxylase carboxyltransferase subunit"/>
    <property type="match status" value="1"/>
</dbReference>
<accession>A0A381S3M2</accession>
<feature type="domain" description="CoA carboxyltransferase N-terminal" evidence="1">
    <location>
        <begin position="28"/>
        <end position="292"/>
    </location>
</feature>
<gene>
    <name evidence="3" type="ORF">METZ01_LOCUS50775</name>
</gene>
<dbReference type="InterPro" id="IPR034733">
    <property type="entry name" value="AcCoA_carboxyl_beta"/>
</dbReference>
<dbReference type="InterPro" id="IPR011763">
    <property type="entry name" value="COA_CT_C"/>
</dbReference>
<dbReference type="PROSITE" id="PS50989">
    <property type="entry name" value="COA_CT_CTER"/>
    <property type="match status" value="1"/>
</dbReference>
<dbReference type="EMBL" id="UINC01002553">
    <property type="protein sequence ID" value="SUZ97921.1"/>
    <property type="molecule type" value="Genomic_DNA"/>
</dbReference>
<evidence type="ECO:0000313" key="3">
    <source>
        <dbReference type="EMBL" id="SUZ97921.1"/>
    </source>
</evidence>
<sequence>MLQQLLAPPLPSHLDTGTEAFARNRADMEEHLAVIDELLDEAEAGGGPEAMDRMRSRHKMPIRERIGHVLDPDSPFLEVSPLAGYDSSYAVGGGFVVGIGVIAGVECVVVGNDPTVLGGAMTPYMAKKWMRALEIARHNRMPYVSFVESAGADLRVQTGGGDSGTRRRARTDHFAETGRFFYEMIELSKLGIPTVCVVFGSSTAGGAYQPGMSDYNIFIKEQSKVFLAGPPLVKMATGEDSDDESLGGGELHADKSGLADYLAEDEMDALRMCREVVSHLDWHKAGPVPSYVAEDPLHDPEGLMGLVSRDLKQPVDVKEIIGRVVDGSRFEEFKPRYGPTMICGFATIHGYPIGILGNNGVIYPEAAEKAAHFIQLCNRQDTPMVFFQNITGFIVGREFEEAGIIKKGSQMINALTNSTVPHLTVIIGSSYGAGTYAMSGRAYENRFTFLWPMAKIAVMGPKQIAGVMSIVRRGRAARKGLEFDEEEDAEIVRQVEAAQEKGSLALEATGTVSDDGIIDPRDTRTVLGLCLSVVRTAPIEGAQKYGVFRL</sequence>
<dbReference type="Pfam" id="PF01039">
    <property type="entry name" value="Carboxyl_trans"/>
    <property type="match status" value="1"/>
</dbReference>
<dbReference type="FunFam" id="3.90.226.10:FF:000021">
    <property type="entry name" value="Acetyl-CoA carboxylase carboxyltransferase subunit"/>
    <property type="match status" value="1"/>
</dbReference>
<dbReference type="InterPro" id="IPR029045">
    <property type="entry name" value="ClpP/crotonase-like_dom_sf"/>
</dbReference>
<proteinExistence type="predicted"/>
<dbReference type="SUPFAM" id="SSF52096">
    <property type="entry name" value="ClpP/crotonase"/>
    <property type="match status" value="2"/>
</dbReference>
<organism evidence="3">
    <name type="scientific">marine metagenome</name>
    <dbReference type="NCBI Taxonomy" id="408172"/>
    <lineage>
        <taxon>unclassified sequences</taxon>
        <taxon>metagenomes</taxon>
        <taxon>ecological metagenomes</taxon>
    </lineage>
</organism>
<dbReference type="GO" id="GO:0016874">
    <property type="term" value="F:ligase activity"/>
    <property type="evidence" value="ECO:0007669"/>
    <property type="project" value="InterPro"/>
</dbReference>
<evidence type="ECO:0000259" key="1">
    <source>
        <dbReference type="PROSITE" id="PS50980"/>
    </source>
</evidence>
<dbReference type="InterPro" id="IPR011762">
    <property type="entry name" value="COA_CT_N"/>
</dbReference>
<evidence type="ECO:0000259" key="2">
    <source>
        <dbReference type="PROSITE" id="PS50989"/>
    </source>
</evidence>
<dbReference type="PROSITE" id="PS50980">
    <property type="entry name" value="COA_CT_NTER"/>
    <property type="match status" value="1"/>
</dbReference>
<dbReference type="PANTHER" id="PTHR22855:SF46">
    <property type="entry name" value="METHYLCROTONOYL-COA CARBOXYLASE"/>
    <property type="match status" value="1"/>
</dbReference>
<dbReference type="Gene3D" id="3.90.226.10">
    <property type="entry name" value="2-enoyl-CoA Hydratase, Chain A, domain 1"/>
    <property type="match status" value="2"/>
</dbReference>